<keyword evidence="6 7" id="KW-0694">RNA-binding</keyword>
<dbReference type="AlphaFoldDB" id="A0A7W6HXQ0"/>
<reference evidence="9 10" key="1">
    <citation type="submission" date="2020-08" db="EMBL/GenBank/DDBJ databases">
        <title>Genomic Encyclopedia of Type Strains, Phase IV (KMG-IV): sequencing the most valuable type-strain genomes for metagenomic binning, comparative biology and taxonomic classification.</title>
        <authorList>
            <person name="Goeker M."/>
        </authorList>
    </citation>
    <scope>NUCLEOTIDE SEQUENCE [LARGE SCALE GENOMIC DNA]</scope>
    <source>
        <strain evidence="9 10">DSM 105721</strain>
    </source>
</reference>
<protein>
    <recommendedName>
        <fullName evidence="7 8">Ribonuclease P protein component</fullName>
        <shortName evidence="7">RNase P protein</shortName>
        <shortName evidence="7">RNaseP protein</shortName>
        <ecNumber evidence="7 8">3.1.26.5</ecNumber>
    </recommendedName>
    <alternativeName>
        <fullName evidence="7">Protein C5</fullName>
    </alternativeName>
</protein>
<keyword evidence="10" id="KW-1185">Reference proteome</keyword>
<evidence type="ECO:0000256" key="4">
    <source>
        <dbReference type="ARBA" id="ARBA00022759"/>
    </source>
</evidence>
<dbReference type="NCBIfam" id="TIGR00188">
    <property type="entry name" value="rnpA"/>
    <property type="match status" value="1"/>
</dbReference>
<comment type="similarity">
    <text evidence="7">Belongs to the RnpA family.</text>
</comment>
<comment type="function">
    <text evidence="1 7">RNaseP catalyzes the removal of the 5'-leader sequence from pre-tRNA to produce the mature 5'-terminus. It can also cleave other RNA substrates such as 4.5S RNA. The protein component plays an auxiliary but essential role in vivo by binding to the 5'-leader sequence and broadening the substrate specificity of the ribozyme.</text>
</comment>
<dbReference type="PANTHER" id="PTHR33992">
    <property type="entry name" value="RIBONUCLEASE P PROTEIN COMPONENT"/>
    <property type="match status" value="1"/>
</dbReference>
<dbReference type="GO" id="GO:0030677">
    <property type="term" value="C:ribonuclease P complex"/>
    <property type="evidence" value="ECO:0007669"/>
    <property type="project" value="TreeGrafter"/>
</dbReference>
<proteinExistence type="inferred from homology"/>
<keyword evidence="5 7" id="KW-0378">Hydrolase</keyword>
<dbReference type="PROSITE" id="PS00648">
    <property type="entry name" value="RIBONUCLEASE_P"/>
    <property type="match status" value="1"/>
</dbReference>
<dbReference type="InterPro" id="IPR020539">
    <property type="entry name" value="RNase_P_CS"/>
</dbReference>
<evidence type="ECO:0000256" key="7">
    <source>
        <dbReference type="HAMAP-Rule" id="MF_00227"/>
    </source>
</evidence>
<dbReference type="InterPro" id="IPR014721">
    <property type="entry name" value="Ribsml_uS5_D2-typ_fold_subgr"/>
</dbReference>
<evidence type="ECO:0000256" key="2">
    <source>
        <dbReference type="ARBA" id="ARBA00022694"/>
    </source>
</evidence>
<dbReference type="PANTHER" id="PTHR33992:SF1">
    <property type="entry name" value="RIBONUCLEASE P PROTEIN COMPONENT"/>
    <property type="match status" value="1"/>
</dbReference>
<dbReference type="Gene3D" id="3.30.230.10">
    <property type="match status" value="1"/>
</dbReference>
<dbReference type="GO" id="GO:0001682">
    <property type="term" value="P:tRNA 5'-leader removal"/>
    <property type="evidence" value="ECO:0007669"/>
    <property type="project" value="UniProtKB-UniRule"/>
</dbReference>
<evidence type="ECO:0000313" key="10">
    <source>
        <dbReference type="Proteomes" id="UP000546007"/>
    </source>
</evidence>
<dbReference type="GO" id="GO:0004526">
    <property type="term" value="F:ribonuclease P activity"/>
    <property type="evidence" value="ECO:0007669"/>
    <property type="project" value="UniProtKB-UniRule"/>
</dbReference>
<dbReference type="GeneID" id="93102655"/>
<comment type="caution">
    <text evidence="9">The sequence shown here is derived from an EMBL/GenBank/DDBJ whole genome shotgun (WGS) entry which is preliminary data.</text>
</comment>
<sequence length="156" mass="18511">MDIKRCPFFVCLHSYMDETIKYTFCKEERLCRKGGFEELLSSGYSFVSYPLRVVIRLYPREEKDFPARIAVSVSKRRFKRAVKRNRVKRLIRETYRLNKNTLYSSIPEDKTMDILFIYLHDEIFEYGKIEKAITGAIKKIRSYIEKDSGGDIADTH</sequence>
<keyword evidence="3 7" id="KW-0540">Nuclease</keyword>
<dbReference type="SUPFAM" id="SSF54211">
    <property type="entry name" value="Ribosomal protein S5 domain 2-like"/>
    <property type="match status" value="1"/>
</dbReference>
<evidence type="ECO:0000256" key="5">
    <source>
        <dbReference type="ARBA" id="ARBA00022801"/>
    </source>
</evidence>
<comment type="catalytic activity">
    <reaction evidence="7">
        <text>Endonucleolytic cleavage of RNA, removing 5'-extranucleotides from tRNA precursor.</text>
        <dbReference type="EC" id="3.1.26.5"/>
    </reaction>
</comment>
<evidence type="ECO:0000256" key="3">
    <source>
        <dbReference type="ARBA" id="ARBA00022722"/>
    </source>
</evidence>
<dbReference type="OrthoDB" id="1524972at2"/>
<dbReference type="InterPro" id="IPR000100">
    <property type="entry name" value="RNase_P"/>
</dbReference>
<dbReference type="GO" id="GO:0000049">
    <property type="term" value="F:tRNA binding"/>
    <property type="evidence" value="ECO:0007669"/>
    <property type="project" value="UniProtKB-UniRule"/>
</dbReference>
<dbReference type="Pfam" id="PF00825">
    <property type="entry name" value="Ribonuclease_P"/>
    <property type="match status" value="1"/>
</dbReference>
<evidence type="ECO:0000256" key="1">
    <source>
        <dbReference type="ARBA" id="ARBA00002663"/>
    </source>
</evidence>
<dbReference type="GO" id="GO:0042781">
    <property type="term" value="F:3'-tRNA processing endoribonuclease activity"/>
    <property type="evidence" value="ECO:0007669"/>
    <property type="project" value="TreeGrafter"/>
</dbReference>
<dbReference type="Proteomes" id="UP000546007">
    <property type="component" value="Unassembled WGS sequence"/>
</dbReference>
<dbReference type="InterPro" id="IPR020568">
    <property type="entry name" value="Ribosomal_Su5_D2-typ_SF"/>
</dbReference>
<dbReference type="HAMAP" id="MF_00227">
    <property type="entry name" value="RNase_P"/>
    <property type="match status" value="1"/>
</dbReference>
<dbReference type="EC" id="3.1.26.5" evidence="7 8"/>
<organism evidence="9 10">
    <name type="scientific">Butyricimonas faecihominis</name>
    <dbReference type="NCBI Taxonomy" id="1472416"/>
    <lineage>
        <taxon>Bacteria</taxon>
        <taxon>Pseudomonadati</taxon>
        <taxon>Bacteroidota</taxon>
        <taxon>Bacteroidia</taxon>
        <taxon>Bacteroidales</taxon>
        <taxon>Odoribacteraceae</taxon>
        <taxon>Butyricimonas</taxon>
    </lineage>
</organism>
<keyword evidence="4 7" id="KW-0255">Endonuclease</keyword>
<gene>
    <name evidence="7" type="primary">rnpA</name>
    <name evidence="9" type="ORF">GGR14_002677</name>
</gene>
<dbReference type="RefSeq" id="WP_124316742.1">
    <property type="nucleotide sequence ID" value="NZ_AP028155.1"/>
</dbReference>
<keyword evidence="2 7" id="KW-0819">tRNA processing</keyword>
<name>A0A7W6HXQ0_9BACT</name>
<comment type="subunit">
    <text evidence="7">Consists of a catalytic RNA component (M1 or rnpB) and a protein subunit.</text>
</comment>
<evidence type="ECO:0000256" key="6">
    <source>
        <dbReference type="ARBA" id="ARBA00022884"/>
    </source>
</evidence>
<evidence type="ECO:0000313" key="9">
    <source>
        <dbReference type="EMBL" id="MBB4026876.1"/>
    </source>
</evidence>
<accession>A0A7W6HXQ0</accession>
<evidence type="ECO:0000256" key="8">
    <source>
        <dbReference type="NCBIfam" id="TIGR00188"/>
    </source>
</evidence>
<dbReference type="EMBL" id="JACIES010000006">
    <property type="protein sequence ID" value="MBB4026876.1"/>
    <property type="molecule type" value="Genomic_DNA"/>
</dbReference>